<dbReference type="PANTHER" id="PTHR43037:SF1">
    <property type="entry name" value="BLL1128 PROTEIN"/>
    <property type="match status" value="1"/>
</dbReference>
<dbReference type="InterPro" id="IPR050955">
    <property type="entry name" value="Plant_Biomass_Hydrol_Est"/>
</dbReference>
<dbReference type="OrthoDB" id="9764953at2"/>
<feature type="domain" description="Peptidase S9 prolyl oligopeptidase catalytic" evidence="2">
    <location>
        <begin position="134"/>
        <end position="211"/>
    </location>
</feature>
<dbReference type="Pfam" id="PF00326">
    <property type="entry name" value="Peptidase_S9"/>
    <property type="match status" value="1"/>
</dbReference>
<reference evidence="3 4" key="1">
    <citation type="submission" date="2017-07" db="EMBL/GenBank/DDBJ databases">
        <title>Genome Sequence of Sulfitobacter pseudonitzschiae Strain SMR1 Isolated from a culture of the Diatom Skeletonema marinoi.</title>
        <authorList>
            <person name="Topel M."/>
            <person name="Pinder M.I.M."/>
            <person name="Johansson O.N."/>
            <person name="Kourtchenko O."/>
            <person name="Godhe A."/>
            <person name="Clarke A.K."/>
        </authorList>
    </citation>
    <scope>NUCLEOTIDE SEQUENCE [LARGE SCALE GENOMIC DNA]</scope>
    <source>
        <strain evidence="3 4">SMR1</strain>
        <plasmid evidence="3 4">pSMR1-3</plasmid>
    </source>
</reference>
<keyword evidence="3" id="KW-0614">Plasmid</keyword>
<dbReference type="KEGG" id="spse:SULPSESMR1_04325"/>
<dbReference type="AlphaFoldDB" id="A0A221K7S0"/>
<evidence type="ECO:0000256" key="1">
    <source>
        <dbReference type="ARBA" id="ARBA00022729"/>
    </source>
</evidence>
<dbReference type="EMBL" id="CP022418">
    <property type="protein sequence ID" value="ASM75051.1"/>
    <property type="molecule type" value="Genomic_DNA"/>
</dbReference>
<dbReference type="Proteomes" id="UP000199754">
    <property type="component" value="Plasmid pSMR1-3"/>
</dbReference>
<evidence type="ECO:0000313" key="3">
    <source>
        <dbReference type="EMBL" id="ASM75051.1"/>
    </source>
</evidence>
<dbReference type="Gene3D" id="3.40.50.1820">
    <property type="entry name" value="alpha/beta hydrolase"/>
    <property type="match status" value="1"/>
</dbReference>
<dbReference type="InterPro" id="IPR029058">
    <property type="entry name" value="AB_hydrolase_fold"/>
</dbReference>
<proteinExistence type="predicted"/>
<name>A0A221K7S0_9RHOB</name>
<evidence type="ECO:0000313" key="4">
    <source>
        <dbReference type="Proteomes" id="UP000199754"/>
    </source>
</evidence>
<geneLocation type="plasmid" evidence="3 4">
    <name>pSMR1-3</name>
</geneLocation>
<evidence type="ECO:0000259" key="2">
    <source>
        <dbReference type="Pfam" id="PF00326"/>
    </source>
</evidence>
<dbReference type="GO" id="GO:0008236">
    <property type="term" value="F:serine-type peptidase activity"/>
    <property type="evidence" value="ECO:0007669"/>
    <property type="project" value="InterPro"/>
</dbReference>
<sequence>MLAGKSKLIAVAAIVLVGGAGYGVWDRYGAASGFGGGVNKSEDAALQTMIVDVLPKFRQFEYTDAETGLTVPYNLFVPDSHDGAKPLPLVYFIADSSVSGQDVTAPLSQGYGGLIWATDADQEKHPSMVLVPEFPEVILDDHGSYSMTDYVELAARLVETVAHEQGADMDRLYATGQSMGGMTLLYLSAKYPDLFAAQMFVSSQWDITTLAGLGDATFFYVVAAGDAKASAGQQELYDLLTINGADISRATDWDANWDDATMNAAVDALLDEGNRINFAMFAEGTVMPEGVATPQGSGEHMYSFDPAYSISAIRDWLFAQSKS</sequence>
<dbReference type="InterPro" id="IPR001375">
    <property type="entry name" value="Peptidase_S9_cat"/>
</dbReference>
<accession>A0A221K7S0</accession>
<organism evidence="3 4">
    <name type="scientific">Pseudosulfitobacter pseudonitzschiae</name>
    <dbReference type="NCBI Taxonomy" id="1402135"/>
    <lineage>
        <taxon>Bacteria</taxon>
        <taxon>Pseudomonadati</taxon>
        <taxon>Pseudomonadota</taxon>
        <taxon>Alphaproteobacteria</taxon>
        <taxon>Rhodobacterales</taxon>
        <taxon>Roseobacteraceae</taxon>
        <taxon>Pseudosulfitobacter</taxon>
    </lineage>
</organism>
<gene>
    <name evidence="3" type="ORF">SULPSESMR1_04325</name>
</gene>
<dbReference type="PANTHER" id="PTHR43037">
    <property type="entry name" value="UNNAMED PRODUCT-RELATED"/>
    <property type="match status" value="1"/>
</dbReference>
<keyword evidence="4" id="KW-1185">Reference proteome</keyword>
<dbReference type="SUPFAM" id="SSF53474">
    <property type="entry name" value="alpha/beta-Hydrolases"/>
    <property type="match status" value="1"/>
</dbReference>
<keyword evidence="1" id="KW-0732">Signal</keyword>
<dbReference type="GO" id="GO:0006508">
    <property type="term" value="P:proteolysis"/>
    <property type="evidence" value="ECO:0007669"/>
    <property type="project" value="InterPro"/>
</dbReference>
<protein>
    <recommendedName>
        <fullName evidence="2">Peptidase S9 prolyl oligopeptidase catalytic domain-containing protein</fullName>
    </recommendedName>
</protein>
<dbReference type="RefSeq" id="WP_089423068.1">
    <property type="nucleotide sequence ID" value="NZ_CP022418.1"/>
</dbReference>